<keyword evidence="2 7" id="KW-0812">Transmembrane</keyword>
<dbReference type="Pfam" id="PF04116">
    <property type="entry name" value="FA_hydroxylase"/>
    <property type="match status" value="1"/>
</dbReference>
<evidence type="ECO:0000313" key="10">
    <source>
        <dbReference type="Proteomes" id="UP000187506"/>
    </source>
</evidence>
<evidence type="ECO:0000313" key="9">
    <source>
        <dbReference type="EMBL" id="APY00917.1"/>
    </source>
</evidence>
<evidence type="ECO:0000256" key="2">
    <source>
        <dbReference type="ARBA" id="ARBA00022692"/>
    </source>
</evidence>
<evidence type="ECO:0000256" key="7">
    <source>
        <dbReference type="SAM" id="Phobius"/>
    </source>
</evidence>
<proteinExistence type="predicted"/>
<keyword evidence="5" id="KW-0443">Lipid metabolism</keyword>
<dbReference type="PANTHER" id="PTHR21624:SF1">
    <property type="entry name" value="ALKYLGLYCEROL MONOOXYGENASE"/>
    <property type="match status" value="1"/>
</dbReference>
<name>A0AAC9LQ58_9FLAO</name>
<dbReference type="GO" id="GO:0005506">
    <property type="term" value="F:iron ion binding"/>
    <property type="evidence" value="ECO:0007669"/>
    <property type="project" value="InterPro"/>
</dbReference>
<keyword evidence="10" id="KW-1185">Reference proteome</keyword>
<feature type="transmembrane region" description="Helical" evidence="7">
    <location>
        <begin position="51"/>
        <end position="69"/>
    </location>
</feature>
<feature type="transmembrane region" description="Helical" evidence="7">
    <location>
        <begin position="18"/>
        <end position="39"/>
    </location>
</feature>
<dbReference type="Proteomes" id="UP000187506">
    <property type="component" value="Chromosome"/>
</dbReference>
<keyword evidence="6 7" id="KW-0472">Membrane</keyword>
<feature type="domain" description="Fatty acid hydroxylase" evidence="8">
    <location>
        <begin position="96"/>
        <end position="233"/>
    </location>
</feature>
<comment type="subcellular location">
    <subcellularLocation>
        <location evidence="1">Endomembrane system</location>
        <topology evidence="1">Multi-pass membrane protein</topology>
    </subcellularLocation>
</comment>
<dbReference type="GO" id="GO:0006643">
    <property type="term" value="P:membrane lipid metabolic process"/>
    <property type="evidence" value="ECO:0007669"/>
    <property type="project" value="TreeGrafter"/>
</dbReference>
<dbReference type="InterPro" id="IPR006694">
    <property type="entry name" value="Fatty_acid_hydroxylase"/>
</dbReference>
<organism evidence="9 10">
    <name type="scientific">Lacinutrix venerupis</name>
    <dbReference type="NCBI Taxonomy" id="1486034"/>
    <lineage>
        <taxon>Bacteria</taxon>
        <taxon>Pseudomonadati</taxon>
        <taxon>Bacteroidota</taxon>
        <taxon>Flavobacteriia</taxon>
        <taxon>Flavobacteriales</taxon>
        <taxon>Flavobacteriaceae</taxon>
        <taxon>Lacinutrix</taxon>
    </lineage>
</organism>
<dbReference type="GO" id="GO:0016020">
    <property type="term" value="C:membrane"/>
    <property type="evidence" value="ECO:0007669"/>
    <property type="project" value="GOC"/>
</dbReference>
<dbReference type="EMBL" id="CP019352">
    <property type="protein sequence ID" value="APY00917.1"/>
    <property type="molecule type" value="Genomic_DNA"/>
</dbReference>
<evidence type="ECO:0000259" key="8">
    <source>
        <dbReference type="Pfam" id="PF04116"/>
    </source>
</evidence>
<dbReference type="KEGG" id="lvn:BWR22_11565"/>
<sequence length="274" mass="32034">METIISYFETIPSLHRSIILVGGITLFWVLEGILPLFNFSYKKWKHAWPNLFFTFTTIIVNFALAFLLLKTADWVTNNNFGIINWLPEMPLWLYVILGLLLLDFIGAYLAHFTEHKISVLWMVHLVHHSDHEVDTTTANRHHPLESIIRFIFTLAGVFVIGAPIGIVMLYQSMSLIFTQFTHANIKMPKQLDKVLSYVVVSPDMHKIHHHFKLPYTDSNYGNIFSIWDRIFGTYMYLDREKIVYGVDTFPNAEENASLKHLLKQPFHKYRKPTH</sequence>
<feature type="transmembrane region" description="Helical" evidence="7">
    <location>
        <begin position="89"/>
        <end position="110"/>
    </location>
</feature>
<dbReference type="GO" id="GO:0008610">
    <property type="term" value="P:lipid biosynthetic process"/>
    <property type="evidence" value="ECO:0007669"/>
    <property type="project" value="InterPro"/>
</dbReference>
<dbReference type="GO" id="GO:0012505">
    <property type="term" value="C:endomembrane system"/>
    <property type="evidence" value="ECO:0007669"/>
    <property type="project" value="UniProtKB-SubCell"/>
</dbReference>
<gene>
    <name evidence="9" type="ORF">BWR22_11565</name>
</gene>
<dbReference type="PANTHER" id="PTHR21624">
    <property type="entry name" value="STEROL DESATURASE-RELATED PROTEIN"/>
    <property type="match status" value="1"/>
</dbReference>
<dbReference type="AlphaFoldDB" id="A0AAC9LQ58"/>
<reference evidence="9 10" key="1">
    <citation type="submission" date="2017-01" db="EMBL/GenBank/DDBJ databases">
        <title>Complete genome of Lacinutrix venerupis DOK2-8 isolated from seawater in Dokdo.</title>
        <authorList>
            <person name="Chi W.-J."/>
            <person name="Kim J.H."/>
        </authorList>
    </citation>
    <scope>NUCLEOTIDE SEQUENCE [LARGE SCALE GENOMIC DNA]</scope>
    <source>
        <strain evidence="9 10">DOK2-8</strain>
    </source>
</reference>
<dbReference type="InterPro" id="IPR051689">
    <property type="entry name" value="Sterol_desaturase/TMEM195"/>
</dbReference>
<keyword evidence="4" id="KW-0560">Oxidoreductase</keyword>
<evidence type="ECO:0000256" key="4">
    <source>
        <dbReference type="ARBA" id="ARBA00023002"/>
    </source>
</evidence>
<evidence type="ECO:0000256" key="1">
    <source>
        <dbReference type="ARBA" id="ARBA00004127"/>
    </source>
</evidence>
<keyword evidence="3 7" id="KW-1133">Transmembrane helix</keyword>
<evidence type="ECO:0000256" key="5">
    <source>
        <dbReference type="ARBA" id="ARBA00023098"/>
    </source>
</evidence>
<feature type="transmembrane region" description="Helical" evidence="7">
    <location>
        <begin position="150"/>
        <end position="170"/>
    </location>
</feature>
<accession>A0AAC9LQ58</accession>
<protein>
    <submittedName>
        <fullName evidence="9">Sterol desaturase</fullName>
    </submittedName>
</protein>
<dbReference type="RefSeq" id="WP_076733821.1">
    <property type="nucleotide sequence ID" value="NZ_CP019352.1"/>
</dbReference>
<evidence type="ECO:0000256" key="6">
    <source>
        <dbReference type="ARBA" id="ARBA00023136"/>
    </source>
</evidence>
<evidence type="ECO:0000256" key="3">
    <source>
        <dbReference type="ARBA" id="ARBA00022989"/>
    </source>
</evidence>
<dbReference type="GO" id="GO:0050479">
    <property type="term" value="F:glyceryl-ether monooxygenase activity"/>
    <property type="evidence" value="ECO:0007669"/>
    <property type="project" value="TreeGrafter"/>
</dbReference>